<gene>
    <name evidence="1" type="ORF">MAXJ12_12712</name>
</gene>
<dbReference type="OrthoDB" id="8372448at2"/>
<evidence type="ECO:0000313" key="2">
    <source>
        <dbReference type="Proteomes" id="UP000003250"/>
    </source>
</evidence>
<sequence length="100" mass="11060">MADPFARARFAAAVARKLDGVSYRQTAAAFPTLNVAMISRAARGENLTIGSFLTLCRAFRLKPMSFLDDGVKRRRVTRKAVFKQAVTASVRRETNEAAPR</sequence>
<dbReference type="RefSeq" id="WP_008836172.1">
    <property type="nucleotide sequence ID" value="NZ_AHAM01000096.1"/>
</dbReference>
<dbReference type="PATRIC" id="fig|1107882.3.peg.2490"/>
<protein>
    <recommendedName>
        <fullName evidence="3">HTH cro/C1-type domain-containing protein</fullName>
    </recommendedName>
</protein>
<reference evidence="1 2" key="1">
    <citation type="journal article" date="2012" name="J. Bacteriol.">
        <title>Draft Genome Sequence of Mesorhizobium alhagi CCNWXJ12-2T, a Novel Salt-Resistant Species Isolated from the Desert of Northwestern China.</title>
        <authorList>
            <person name="Zhou M."/>
            <person name="Chen W."/>
            <person name="Chen H."/>
            <person name="Wei G."/>
        </authorList>
    </citation>
    <scope>NUCLEOTIDE SEQUENCE [LARGE SCALE GENOMIC DNA]</scope>
    <source>
        <strain evidence="1 2">CCNWXJ12-2</strain>
    </source>
</reference>
<evidence type="ECO:0000313" key="1">
    <source>
        <dbReference type="EMBL" id="EHK56926.1"/>
    </source>
</evidence>
<dbReference type="EMBL" id="AHAM01000096">
    <property type="protein sequence ID" value="EHK56926.1"/>
    <property type="molecule type" value="Genomic_DNA"/>
</dbReference>
<evidence type="ECO:0008006" key="3">
    <source>
        <dbReference type="Google" id="ProtNLM"/>
    </source>
</evidence>
<keyword evidence="2" id="KW-1185">Reference proteome</keyword>
<proteinExistence type="predicted"/>
<name>H0HQW2_9HYPH</name>
<dbReference type="Proteomes" id="UP000003250">
    <property type="component" value="Unassembled WGS sequence"/>
</dbReference>
<organism evidence="1 2">
    <name type="scientific">Mesorhizobium alhagi CCNWXJ12-2</name>
    <dbReference type="NCBI Taxonomy" id="1107882"/>
    <lineage>
        <taxon>Bacteria</taxon>
        <taxon>Pseudomonadati</taxon>
        <taxon>Pseudomonadota</taxon>
        <taxon>Alphaproteobacteria</taxon>
        <taxon>Hyphomicrobiales</taxon>
        <taxon>Phyllobacteriaceae</taxon>
        <taxon>Allomesorhizobium</taxon>
    </lineage>
</organism>
<dbReference type="AlphaFoldDB" id="H0HQW2"/>
<accession>H0HQW2</accession>